<dbReference type="PANTHER" id="PTHR32163">
    <property type="entry name" value="TUMOR NECROSIS FACTOR LIGAND SUPERFAMILY MEMBER 8"/>
    <property type="match status" value="1"/>
</dbReference>
<evidence type="ECO:0000313" key="2">
    <source>
        <dbReference type="EMBL" id="GAB1288582.1"/>
    </source>
</evidence>
<keyword evidence="3" id="KW-1185">Reference proteome</keyword>
<keyword evidence="1" id="KW-1133">Transmembrane helix</keyword>
<dbReference type="EMBL" id="BAAFST010000004">
    <property type="protein sequence ID" value="GAB1288582.1"/>
    <property type="molecule type" value="Genomic_DNA"/>
</dbReference>
<reference evidence="2 3" key="1">
    <citation type="submission" date="2024-08" db="EMBL/GenBank/DDBJ databases">
        <title>The draft genome of Apodemus speciosus.</title>
        <authorList>
            <person name="Nabeshima K."/>
            <person name="Suzuki S."/>
            <person name="Onuma M."/>
        </authorList>
    </citation>
    <scope>NUCLEOTIDE SEQUENCE [LARGE SCALE GENOMIC DNA]</scope>
    <source>
        <strain evidence="2">IB14-021</strain>
    </source>
</reference>
<gene>
    <name evidence="2" type="ORF">APTSU1_000381200</name>
</gene>
<comment type="caution">
    <text evidence="2">The sequence shown here is derived from an EMBL/GenBank/DDBJ whole genome shotgun (WGS) entry which is preliminary data.</text>
</comment>
<proteinExistence type="predicted"/>
<keyword evidence="1" id="KW-0472">Membrane</keyword>
<feature type="transmembrane region" description="Helical" evidence="1">
    <location>
        <begin position="25"/>
        <end position="48"/>
    </location>
</feature>
<dbReference type="PANTHER" id="PTHR32163:SF1">
    <property type="entry name" value="TUMOR NECROSIS FACTOR LIGAND SUPERFAMILY MEMBER 8"/>
    <property type="match status" value="1"/>
</dbReference>
<dbReference type="InterPro" id="IPR053104">
    <property type="entry name" value="TNF_ligand_SF_member_8"/>
</dbReference>
<organism evidence="2 3">
    <name type="scientific">Apodemus speciosus</name>
    <name type="common">Large Japanese field mouse</name>
    <dbReference type="NCBI Taxonomy" id="105296"/>
    <lineage>
        <taxon>Eukaryota</taxon>
        <taxon>Metazoa</taxon>
        <taxon>Chordata</taxon>
        <taxon>Craniata</taxon>
        <taxon>Vertebrata</taxon>
        <taxon>Euteleostomi</taxon>
        <taxon>Mammalia</taxon>
        <taxon>Eutheria</taxon>
        <taxon>Euarchontoglires</taxon>
        <taxon>Glires</taxon>
        <taxon>Rodentia</taxon>
        <taxon>Myomorpha</taxon>
        <taxon>Muroidea</taxon>
        <taxon>Muridae</taxon>
        <taxon>Murinae</taxon>
        <taxon>Apodemus</taxon>
    </lineage>
</organism>
<protein>
    <submittedName>
        <fullName evidence="2">Tumor necrosis factor ligand superfamily member 8</fullName>
    </submittedName>
</protein>
<evidence type="ECO:0000313" key="3">
    <source>
        <dbReference type="Proteomes" id="UP001623349"/>
    </source>
</evidence>
<keyword evidence="1" id="KW-0812">Transmembrane</keyword>
<name>A0ABQ0ENC8_APOSI</name>
<evidence type="ECO:0000256" key="1">
    <source>
        <dbReference type="SAM" id="Phobius"/>
    </source>
</evidence>
<sequence length="68" mass="7631">MQVPPDSVTSPWRSTRPWRSTQRSYFYLSTTALLCLVVAVAIILVLVVQKKDSTPKTTEKVPLKGDII</sequence>
<dbReference type="Proteomes" id="UP001623349">
    <property type="component" value="Unassembled WGS sequence"/>
</dbReference>
<accession>A0ABQ0ENC8</accession>